<accession>A0A3P8JCL8</accession>
<reference evidence="1 2" key="1">
    <citation type="submission" date="2018-12" db="EMBL/GenBank/DDBJ databases">
        <authorList>
            <consortium name="Pathogen Informatics"/>
        </authorList>
    </citation>
    <scope>NUCLEOTIDE SEQUENCE [LARGE SCALE GENOMIC DNA]</scope>
    <source>
        <strain evidence="1 2">NCTC13098</strain>
    </source>
</reference>
<dbReference type="KEGG" id="rtg:NCTC13098_00772"/>
<evidence type="ECO:0000313" key="1">
    <source>
        <dbReference type="EMBL" id="VDR24478.1"/>
    </source>
</evidence>
<protein>
    <submittedName>
        <fullName evidence="1">Uncharacterized protein</fullName>
    </submittedName>
</protein>
<sequence length="96" mass="11136">MIDFDLMVKNEEMGDVIVFLVGREDEGIAYPFIDRFFGRHKAAEKYGSYNIKLIEETRLLENDGLIYSAKTYGAGYKKGPNWKEPKFVTEKKYGIK</sequence>
<proteinExistence type="predicted"/>
<dbReference type="AlphaFoldDB" id="A0A3P8JCL8"/>
<dbReference type="Proteomes" id="UP000274346">
    <property type="component" value="Chromosome"/>
</dbReference>
<name>A0A3P8JCL8_RAOTE</name>
<evidence type="ECO:0000313" key="2">
    <source>
        <dbReference type="Proteomes" id="UP000274346"/>
    </source>
</evidence>
<dbReference type="EMBL" id="LR131271">
    <property type="protein sequence ID" value="VDR24478.1"/>
    <property type="molecule type" value="Genomic_DNA"/>
</dbReference>
<organism evidence="1 2">
    <name type="scientific">Raoultella terrigena</name>
    <name type="common">Klebsiella terrigena</name>
    <dbReference type="NCBI Taxonomy" id="577"/>
    <lineage>
        <taxon>Bacteria</taxon>
        <taxon>Pseudomonadati</taxon>
        <taxon>Pseudomonadota</taxon>
        <taxon>Gammaproteobacteria</taxon>
        <taxon>Enterobacterales</taxon>
        <taxon>Enterobacteriaceae</taxon>
        <taxon>Klebsiella/Raoultella group</taxon>
        <taxon>Raoultella</taxon>
    </lineage>
</organism>
<gene>
    <name evidence="1" type="ORF">NCTC13098_00772</name>
</gene>